<dbReference type="PROSITE" id="PS51186">
    <property type="entry name" value="GNAT"/>
    <property type="match status" value="1"/>
</dbReference>
<dbReference type="InterPro" id="IPR000182">
    <property type="entry name" value="GNAT_dom"/>
</dbReference>
<evidence type="ECO:0000313" key="5">
    <source>
        <dbReference type="Proteomes" id="UP000235116"/>
    </source>
</evidence>
<dbReference type="GO" id="GO:0016747">
    <property type="term" value="F:acyltransferase activity, transferring groups other than amino-acyl groups"/>
    <property type="evidence" value="ECO:0007669"/>
    <property type="project" value="InterPro"/>
</dbReference>
<name>A0A2K9LNP3_9GAMM</name>
<dbReference type="KEGG" id="kak:Kalk_11955"/>
<dbReference type="SUPFAM" id="SSF55729">
    <property type="entry name" value="Acyl-CoA N-acyltransferases (Nat)"/>
    <property type="match status" value="1"/>
</dbReference>
<dbReference type="CDD" id="cd04301">
    <property type="entry name" value="NAT_SF"/>
    <property type="match status" value="1"/>
</dbReference>
<gene>
    <name evidence="4" type="ORF">Kalk_11955</name>
</gene>
<dbReference type="PANTHER" id="PTHR43877">
    <property type="entry name" value="AMINOALKYLPHOSPHONATE N-ACETYLTRANSFERASE-RELATED-RELATED"/>
    <property type="match status" value="1"/>
</dbReference>
<dbReference type="Proteomes" id="UP000235116">
    <property type="component" value="Chromosome"/>
</dbReference>
<dbReference type="InterPro" id="IPR050832">
    <property type="entry name" value="Bact_Acetyltransf"/>
</dbReference>
<dbReference type="AlphaFoldDB" id="A0A2K9LNP3"/>
<evidence type="ECO:0000256" key="2">
    <source>
        <dbReference type="ARBA" id="ARBA00023315"/>
    </source>
</evidence>
<keyword evidence="1" id="KW-0808">Transferase</keyword>
<dbReference type="OrthoDB" id="1821130at2"/>
<keyword evidence="5" id="KW-1185">Reference proteome</keyword>
<evidence type="ECO:0000313" key="4">
    <source>
        <dbReference type="EMBL" id="AUM13095.1"/>
    </source>
</evidence>
<dbReference type="PANTHER" id="PTHR43877:SF2">
    <property type="entry name" value="AMINOALKYLPHOSPHONATE N-ACETYLTRANSFERASE-RELATED"/>
    <property type="match status" value="1"/>
</dbReference>
<dbReference type="Gene3D" id="3.40.630.30">
    <property type="match status" value="1"/>
</dbReference>
<evidence type="ECO:0000256" key="1">
    <source>
        <dbReference type="ARBA" id="ARBA00022679"/>
    </source>
</evidence>
<protein>
    <recommendedName>
        <fullName evidence="3">N-acetyltransferase domain-containing protein</fullName>
    </recommendedName>
</protein>
<dbReference type="InterPro" id="IPR016181">
    <property type="entry name" value="Acyl_CoA_acyltransferase"/>
</dbReference>
<dbReference type="EMBL" id="CP022684">
    <property type="protein sequence ID" value="AUM13095.1"/>
    <property type="molecule type" value="Genomic_DNA"/>
</dbReference>
<keyword evidence="2" id="KW-0012">Acyltransferase</keyword>
<dbReference type="Pfam" id="PF00583">
    <property type="entry name" value="Acetyltransf_1"/>
    <property type="match status" value="1"/>
</dbReference>
<organism evidence="4 5">
    <name type="scientific">Ketobacter alkanivorans</name>
    <dbReference type="NCBI Taxonomy" id="1917421"/>
    <lineage>
        <taxon>Bacteria</taxon>
        <taxon>Pseudomonadati</taxon>
        <taxon>Pseudomonadota</taxon>
        <taxon>Gammaproteobacteria</taxon>
        <taxon>Pseudomonadales</taxon>
        <taxon>Ketobacteraceae</taxon>
        <taxon>Ketobacter</taxon>
    </lineage>
</organism>
<feature type="domain" description="N-acetyltransferase" evidence="3">
    <location>
        <begin position="8"/>
        <end position="162"/>
    </location>
</feature>
<reference evidence="5" key="1">
    <citation type="submission" date="2017-08" db="EMBL/GenBank/DDBJ databases">
        <title>Direct submision.</title>
        <authorList>
            <person name="Kim S.-J."/>
            <person name="Rhee S.-K."/>
        </authorList>
    </citation>
    <scope>NUCLEOTIDE SEQUENCE [LARGE SCALE GENOMIC DNA]</scope>
    <source>
        <strain evidence="5">GI5</strain>
    </source>
</reference>
<sequence>MNNMHNLSNIVSADISDAEQICQLLNSAYRSHGGWTSEADLVAGNRSSVDAIRASFTSPDSVYFVLKDGHRLLGCINIELHGHTAHIGSFAVAPDTQGLGVGSKLLQHAECYSQSYYKVDAFILSVLTARKELISYYQRRGYAENGLTHPYPIHLNVGTPIVEGIELVELHKPVSRNMPLPKPLPQED</sequence>
<dbReference type="RefSeq" id="WP_101894474.1">
    <property type="nucleotide sequence ID" value="NZ_CP022684.1"/>
</dbReference>
<proteinExistence type="predicted"/>
<accession>A0A2K9LNP3</accession>
<evidence type="ECO:0000259" key="3">
    <source>
        <dbReference type="PROSITE" id="PS51186"/>
    </source>
</evidence>